<dbReference type="Pfam" id="PF08349">
    <property type="entry name" value="DUF1722"/>
    <property type="match status" value="1"/>
</dbReference>
<protein>
    <recommendedName>
        <fullName evidence="1">DUF1722 domain-containing protein</fullName>
    </recommendedName>
</protein>
<dbReference type="RefSeq" id="WP_135390381.1">
    <property type="nucleotide sequence ID" value="NZ_PGGK01000015.1"/>
</dbReference>
<sequence>MSSCEKELFEDLLRNYMECRIDEDALKEVLRLYVLHYDSENINDYTLLYPYPDILRMHCDEKRDEDYWS</sequence>
<keyword evidence="3" id="KW-1185">Reference proteome</keyword>
<name>A0A4E0Q315_9EURY</name>
<proteinExistence type="predicted"/>
<accession>A0A4E0Q315</accession>
<reference evidence="2 3" key="1">
    <citation type="submission" date="2017-11" db="EMBL/GenBank/DDBJ databases">
        <title>Isolation and Characterization of Methanogenic Archaea from Saline Meromictic Lake at Siberia.</title>
        <authorList>
            <person name="Shen Y."/>
            <person name="Huang H.-H."/>
            <person name="Lai M.-C."/>
            <person name="Chen S.-C."/>
        </authorList>
    </citation>
    <scope>NUCLEOTIDE SEQUENCE [LARGE SCALE GENOMIC DNA]</scope>
    <source>
        <strain evidence="2 3">SY-01</strain>
    </source>
</reference>
<dbReference type="AlphaFoldDB" id="A0A4E0Q315"/>
<evidence type="ECO:0000313" key="3">
    <source>
        <dbReference type="Proteomes" id="UP000297295"/>
    </source>
</evidence>
<gene>
    <name evidence="2" type="ORF">CUN85_11135</name>
</gene>
<evidence type="ECO:0000259" key="1">
    <source>
        <dbReference type="Pfam" id="PF08349"/>
    </source>
</evidence>
<feature type="domain" description="DUF1722" evidence="1">
    <location>
        <begin position="2"/>
        <end position="52"/>
    </location>
</feature>
<organism evidence="2 3">
    <name type="scientific">Methanolobus halotolerans</name>
    <dbReference type="NCBI Taxonomy" id="2052935"/>
    <lineage>
        <taxon>Archaea</taxon>
        <taxon>Methanobacteriati</taxon>
        <taxon>Methanobacteriota</taxon>
        <taxon>Stenosarchaea group</taxon>
        <taxon>Methanomicrobia</taxon>
        <taxon>Methanosarcinales</taxon>
        <taxon>Methanosarcinaceae</taxon>
        <taxon>Methanolobus</taxon>
    </lineage>
</organism>
<dbReference type="EMBL" id="PGGK01000015">
    <property type="protein sequence ID" value="TGC07445.1"/>
    <property type="molecule type" value="Genomic_DNA"/>
</dbReference>
<dbReference type="InterPro" id="IPR013560">
    <property type="entry name" value="DUF1722"/>
</dbReference>
<evidence type="ECO:0000313" key="2">
    <source>
        <dbReference type="EMBL" id="TGC07445.1"/>
    </source>
</evidence>
<comment type="caution">
    <text evidence="2">The sequence shown here is derived from an EMBL/GenBank/DDBJ whole genome shotgun (WGS) entry which is preliminary data.</text>
</comment>
<dbReference type="Proteomes" id="UP000297295">
    <property type="component" value="Unassembled WGS sequence"/>
</dbReference>